<proteinExistence type="inferred from homology"/>
<keyword evidence="4" id="KW-0479">Metal-binding</keyword>
<reference evidence="9 10" key="1">
    <citation type="submission" date="2023-07" db="EMBL/GenBank/DDBJ databases">
        <title>Sorghum-associated microbial communities from plants grown in Nebraska, USA.</title>
        <authorList>
            <person name="Schachtman D."/>
        </authorList>
    </citation>
    <scope>NUCLEOTIDE SEQUENCE [LARGE SCALE GENOMIC DNA]</scope>
    <source>
        <strain evidence="9 10">DS1307</strain>
    </source>
</reference>
<feature type="domain" description="PIN" evidence="8">
    <location>
        <begin position="4"/>
        <end position="119"/>
    </location>
</feature>
<sequence>MATLVDTNVLIDVFHTPSAFTEWSMAQLANAGAAGPLFINPLIYAEMAAGYTTREEVDAALATNLFRREDLPWEAAFSAGHAFLQYRRSGGDRRSPLPDFYIGAHAMIRGYRLLSRDVSKYRTYFPLLSIIAPDTHPLSGQAT</sequence>
<evidence type="ECO:0000259" key="8">
    <source>
        <dbReference type="Pfam" id="PF01850"/>
    </source>
</evidence>
<keyword evidence="2" id="KW-1277">Toxin-antitoxin system</keyword>
<dbReference type="Proteomes" id="UP001241472">
    <property type="component" value="Unassembled WGS sequence"/>
</dbReference>
<keyword evidence="5" id="KW-0378">Hydrolase</keyword>
<dbReference type="InterPro" id="IPR002716">
    <property type="entry name" value="PIN_dom"/>
</dbReference>
<evidence type="ECO:0000256" key="3">
    <source>
        <dbReference type="ARBA" id="ARBA00022722"/>
    </source>
</evidence>
<dbReference type="SUPFAM" id="SSF88723">
    <property type="entry name" value="PIN domain-like"/>
    <property type="match status" value="1"/>
</dbReference>
<evidence type="ECO:0000256" key="7">
    <source>
        <dbReference type="ARBA" id="ARBA00038093"/>
    </source>
</evidence>
<evidence type="ECO:0000256" key="2">
    <source>
        <dbReference type="ARBA" id="ARBA00022649"/>
    </source>
</evidence>
<keyword evidence="6" id="KW-0460">Magnesium</keyword>
<evidence type="ECO:0000256" key="1">
    <source>
        <dbReference type="ARBA" id="ARBA00001946"/>
    </source>
</evidence>
<dbReference type="PANTHER" id="PTHR33653:SF1">
    <property type="entry name" value="RIBONUCLEASE VAPC2"/>
    <property type="match status" value="1"/>
</dbReference>
<accession>A0ABT9PWF6</accession>
<dbReference type="RefSeq" id="WP_306837072.1">
    <property type="nucleotide sequence ID" value="NZ_JAUSRF010000012.1"/>
</dbReference>
<dbReference type="InterPro" id="IPR050556">
    <property type="entry name" value="Type_II_TA_system_RNase"/>
</dbReference>
<organism evidence="9 10">
    <name type="scientific">Neorhizobium huautlense</name>
    <dbReference type="NCBI Taxonomy" id="67774"/>
    <lineage>
        <taxon>Bacteria</taxon>
        <taxon>Pseudomonadati</taxon>
        <taxon>Pseudomonadota</taxon>
        <taxon>Alphaproteobacteria</taxon>
        <taxon>Hyphomicrobiales</taxon>
        <taxon>Rhizobiaceae</taxon>
        <taxon>Rhizobium/Agrobacterium group</taxon>
        <taxon>Neorhizobium</taxon>
    </lineage>
</organism>
<keyword evidence="10" id="KW-1185">Reference proteome</keyword>
<evidence type="ECO:0000256" key="4">
    <source>
        <dbReference type="ARBA" id="ARBA00022723"/>
    </source>
</evidence>
<dbReference type="PANTHER" id="PTHR33653">
    <property type="entry name" value="RIBONUCLEASE VAPC2"/>
    <property type="match status" value="1"/>
</dbReference>
<evidence type="ECO:0000313" key="10">
    <source>
        <dbReference type="Proteomes" id="UP001241472"/>
    </source>
</evidence>
<dbReference type="CDD" id="cd09854">
    <property type="entry name" value="PIN_VapC-like"/>
    <property type="match status" value="1"/>
</dbReference>
<evidence type="ECO:0000256" key="6">
    <source>
        <dbReference type="ARBA" id="ARBA00022842"/>
    </source>
</evidence>
<gene>
    <name evidence="9" type="ORF">J2T09_003595</name>
</gene>
<comment type="similarity">
    <text evidence="7">Belongs to the PINc/VapC protein family.</text>
</comment>
<name>A0ABT9PWF6_9HYPH</name>
<dbReference type="Gene3D" id="3.40.50.1010">
    <property type="entry name" value="5'-nuclease"/>
    <property type="match status" value="1"/>
</dbReference>
<comment type="caution">
    <text evidence="9">The sequence shown here is derived from an EMBL/GenBank/DDBJ whole genome shotgun (WGS) entry which is preliminary data.</text>
</comment>
<evidence type="ECO:0000256" key="5">
    <source>
        <dbReference type="ARBA" id="ARBA00022801"/>
    </source>
</evidence>
<dbReference type="Pfam" id="PF01850">
    <property type="entry name" value="PIN"/>
    <property type="match status" value="1"/>
</dbReference>
<comment type="cofactor">
    <cofactor evidence="1">
        <name>Mg(2+)</name>
        <dbReference type="ChEBI" id="CHEBI:18420"/>
    </cofactor>
</comment>
<dbReference type="InterPro" id="IPR029060">
    <property type="entry name" value="PIN-like_dom_sf"/>
</dbReference>
<keyword evidence="3" id="KW-0540">Nuclease</keyword>
<dbReference type="EMBL" id="JAUSRF010000012">
    <property type="protein sequence ID" value="MDP9838823.1"/>
    <property type="molecule type" value="Genomic_DNA"/>
</dbReference>
<evidence type="ECO:0000313" key="9">
    <source>
        <dbReference type="EMBL" id="MDP9838823.1"/>
    </source>
</evidence>
<protein>
    <submittedName>
        <fullName evidence="9">Nucleic acid-binding protein</fullName>
    </submittedName>
</protein>